<dbReference type="Proteomes" id="UP001141806">
    <property type="component" value="Unassembled WGS sequence"/>
</dbReference>
<evidence type="ECO:0000313" key="10">
    <source>
        <dbReference type="EMBL" id="KAJ4967538.1"/>
    </source>
</evidence>
<keyword evidence="11" id="KW-1185">Reference proteome</keyword>
<reference evidence="10" key="1">
    <citation type="journal article" date="2023" name="Plant J.">
        <title>The genome of the king protea, Protea cynaroides.</title>
        <authorList>
            <person name="Chang J."/>
            <person name="Duong T.A."/>
            <person name="Schoeman C."/>
            <person name="Ma X."/>
            <person name="Roodt D."/>
            <person name="Barker N."/>
            <person name="Li Z."/>
            <person name="Van de Peer Y."/>
            <person name="Mizrachi E."/>
        </authorList>
    </citation>
    <scope>NUCLEOTIDE SEQUENCE</scope>
    <source>
        <tissue evidence="10">Young leaves</tissue>
    </source>
</reference>
<dbReference type="Gene3D" id="3.30.40.10">
    <property type="entry name" value="Zinc/RING finger domain, C3HC4 (zinc finger)"/>
    <property type="match status" value="1"/>
</dbReference>
<dbReference type="OrthoDB" id="8062037at2759"/>
<dbReference type="Pfam" id="PF13639">
    <property type="entry name" value="zf-RING_2"/>
    <property type="match status" value="1"/>
</dbReference>
<dbReference type="GO" id="GO:0016567">
    <property type="term" value="P:protein ubiquitination"/>
    <property type="evidence" value="ECO:0007669"/>
    <property type="project" value="TreeGrafter"/>
</dbReference>
<dbReference type="EMBL" id="JAMYWD010000007">
    <property type="protein sequence ID" value="KAJ4967538.1"/>
    <property type="molecule type" value="Genomic_DNA"/>
</dbReference>
<evidence type="ECO:0000256" key="5">
    <source>
        <dbReference type="ARBA" id="ARBA00022771"/>
    </source>
</evidence>
<dbReference type="AlphaFoldDB" id="A0A9Q0KBL9"/>
<organism evidence="10 11">
    <name type="scientific">Protea cynaroides</name>
    <dbReference type="NCBI Taxonomy" id="273540"/>
    <lineage>
        <taxon>Eukaryota</taxon>
        <taxon>Viridiplantae</taxon>
        <taxon>Streptophyta</taxon>
        <taxon>Embryophyta</taxon>
        <taxon>Tracheophyta</taxon>
        <taxon>Spermatophyta</taxon>
        <taxon>Magnoliopsida</taxon>
        <taxon>Proteales</taxon>
        <taxon>Proteaceae</taxon>
        <taxon>Protea</taxon>
    </lineage>
</organism>
<feature type="domain" description="RING-type" evidence="9">
    <location>
        <begin position="191"/>
        <end position="232"/>
    </location>
</feature>
<keyword evidence="7" id="KW-0862">Zinc</keyword>
<keyword evidence="6" id="KW-0833">Ubl conjugation pathway</keyword>
<dbReference type="FunFam" id="3.30.40.10:FF:000022">
    <property type="entry name" value="E3 ubiquitin-protein ligase RING1-like"/>
    <property type="match status" value="1"/>
</dbReference>
<evidence type="ECO:0000256" key="6">
    <source>
        <dbReference type="ARBA" id="ARBA00022786"/>
    </source>
</evidence>
<comment type="caution">
    <text evidence="10">The sequence shown here is derived from an EMBL/GenBank/DDBJ whole genome shotgun (WGS) entry which is preliminary data.</text>
</comment>
<dbReference type="InterPro" id="IPR039525">
    <property type="entry name" value="RNF126-like_zinc-ribbon"/>
</dbReference>
<dbReference type="GO" id="GO:0005737">
    <property type="term" value="C:cytoplasm"/>
    <property type="evidence" value="ECO:0007669"/>
    <property type="project" value="TreeGrafter"/>
</dbReference>
<dbReference type="GO" id="GO:0061630">
    <property type="term" value="F:ubiquitin protein ligase activity"/>
    <property type="evidence" value="ECO:0007669"/>
    <property type="project" value="UniProtKB-EC"/>
</dbReference>
<dbReference type="InterPro" id="IPR001841">
    <property type="entry name" value="Znf_RING"/>
</dbReference>
<accession>A0A9Q0KBL9</accession>
<gene>
    <name evidence="10" type="ORF">NE237_019387</name>
</gene>
<evidence type="ECO:0000256" key="3">
    <source>
        <dbReference type="ARBA" id="ARBA00022679"/>
    </source>
</evidence>
<evidence type="ECO:0000313" key="11">
    <source>
        <dbReference type="Proteomes" id="UP001141806"/>
    </source>
</evidence>
<dbReference type="EC" id="2.3.2.27" evidence="2"/>
<dbReference type="InterPro" id="IPR013083">
    <property type="entry name" value="Znf_RING/FYVE/PHD"/>
</dbReference>
<dbReference type="SUPFAM" id="SSF57850">
    <property type="entry name" value="RING/U-box"/>
    <property type="match status" value="1"/>
</dbReference>
<dbReference type="CDD" id="cd16667">
    <property type="entry name" value="RING-H2_RNF126-like"/>
    <property type="match status" value="1"/>
</dbReference>
<proteinExistence type="predicted"/>
<evidence type="ECO:0000256" key="2">
    <source>
        <dbReference type="ARBA" id="ARBA00012483"/>
    </source>
</evidence>
<evidence type="ECO:0000256" key="1">
    <source>
        <dbReference type="ARBA" id="ARBA00000900"/>
    </source>
</evidence>
<evidence type="ECO:0000256" key="4">
    <source>
        <dbReference type="ARBA" id="ARBA00022723"/>
    </source>
</evidence>
<dbReference type="Pfam" id="PF14369">
    <property type="entry name" value="Zn_ribbon_19"/>
    <property type="match status" value="1"/>
</dbReference>
<evidence type="ECO:0000256" key="7">
    <source>
        <dbReference type="ARBA" id="ARBA00022833"/>
    </source>
</evidence>
<name>A0A9Q0KBL9_9MAGN</name>
<dbReference type="PROSITE" id="PS50089">
    <property type="entry name" value="ZF_RING_2"/>
    <property type="match status" value="1"/>
</dbReference>
<keyword evidence="5 8" id="KW-0863">Zinc-finger</keyword>
<evidence type="ECO:0000256" key="8">
    <source>
        <dbReference type="PROSITE-ProRule" id="PRU00175"/>
    </source>
</evidence>
<comment type="catalytic activity">
    <reaction evidence="1">
        <text>S-ubiquitinyl-[E2 ubiquitin-conjugating enzyme]-L-cysteine + [acceptor protein]-L-lysine = [E2 ubiquitin-conjugating enzyme]-L-cysteine + N(6)-ubiquitinyl-[acceptor protein]-L-lysine.</text>
        <dbReference type="EC" id="2.3.2.27"/>
    </reaction>
</comment>
<keyword evidence="3" id="KW-0808">Transferase</keyword>
<dbReference type="PANTHER" id="PTHR15710:SF18">
    <property type="entry name" value="RING-TYPE E3 UBIQUITIN TRANSFERASE"/>
    <property type="match status" value="1"/>
</dbReference>
<dbReference type="GO" id="GO:0008270">
    <property type="term" value="F:zinc ion binding"/>
    <property type="evidence" value="ECO:0007669"/>
    <property type="project" value="UniProtKB-KW"/>
</dbReference>
<dbReference type="SMART" id="SM00184">
    <property type="entry name" value="RING"/>
    <property type="match status" value="1"/>
</dbReference>
<sequence>MSVSPPPVRTNDAPNYRPYWCYQCQQTVRVASTNPSELVCPRCLGQFLQELETVRPRLVFDFTGIDPYSGSRLLEALSLMLLDPPTRPPDPSLGVRDWRVPGNGIGAHPRTRIILPPTNRGRLPRIIFPPENRLPQNSDPRDYFIGPGLNELIEELTQNDRPGPPPAPASAINALPIVKVQPHHLKDDSLCPVCKEEFKVDEEVRQMPCNHLYHSDCIVPWLRIHNSCPVCRHELQESSGNELNNNVDDSDEHQSRNRRCWRWSQLSSLWPFRSPNLRYRHVNTQDDSILATRGGVTWFY</sequence>
<dbReference type="PANTHER" id="PTHR15710">
    <property type="entry name" value="E3 UBIQUITIN-PROTEIN LIGASE PRAJA"/>
    <property type="match status" value="1"/>
</dbReference>
<protein>
    <recommendedName>
        <fullName evidence="2">RING-type E3 ubiquitin transferase</fullName>
        <ecNumber evidence="2">2.3.2.27</ecNumber>
    </recommendedName>
</protein>
<evidence type="ECO:0000259" key="9">
    <source>
        <dbReference type="PROSITE" id="PS50089"/>
    </source>
</evidence>
<keyword evidence="4" id="KW-0479">Metal-binding</keyword>